<comment type="caution">
    <text evidence="2">The sequence shown here is derived from an EMBL/GenBank/DDBJ whole genome shotgun (WGS) entry which is preliminary data.</text>
</comment>
<dbReference type="RefSeq" id="WP_121907460.1">
    <property type="nucleotide sequence ID" value="NZ_REFC01000013.1"/>
</dbReference>
<evidence type="ECO:0000313" key="3">
    <source>
        <dbReference type="Proteomes" id="UP000271339"/>
    </source>
</evidence>
<dbReference type="InterPro" id="IPR024775">
    <property type="entry name" value="DinB-like"/>
</dbReference>
<evidence type="ECO:0000313" key="2">
    <source>
        <dbReference type="EMBL" id="RMA58508.1"/>
    </source>
</evidence>
<proteinExistence type="predicted"/>
<dbReference type="Gene3D" id="1.20.120.450">
    <property type="entry name" value="dinb family like domain"/>
    <property type="match status" value="1"/>
</dbReference>
<protein>
    <submittedName>
        <fullName evidence="2">DinB family protein</fullName>
    </submittedName>
</protein>
<dbReference type="AlphaFoldDB" id="A0A3L9YKI3"/>
<dbReference type="EMBL" id="REFC01000013">
    <property type="protein sequence ID" value="RMA58508.1"/>
    <property type="molecule type" value="Genomic_DNA"/>
</dbReference>
<dbReference type="InterPro" id="IPR034660">
    <property type="entry name" value="DinB/YfiT-like"/>
</dbReference>
<dbReference type="SUPFAM" id="SSF109854">
    <property type="entry name" value="DinB/YfiT-like putative metalloenzymes"/>
    <property type="match status" value="1"/>
</dbReference>
<keyword evidence="3" id="KW-1185">Reference proteome</keyword>
<feature type="domain" description="DinB-like" evidence="1">
    <location>
        <begin position="23"/>
        <end position="145"/>
    </location>
</feature>
<sequence length="155" mass="17804">MNLCTQIASHLNNIYFGGNWSVANYKEVLEDIPLKQANKKLPTFNSITALVYHSNYYINALLKVLEGGSLEAKDALSFDHLEVKSDKDWQSMKTKSLSEAKKVSELIAQLEESKLWEPFTDEKYGNYYSNIHGIIEHCHYHLGQIVILKKMHSQK</sequence>
<dbReference type="Pfam" id="PF12867">
    <property type="entry name" value="DinB_2"/>
    <property type="match status" value="1"/>
</dbReference>
<reference evidence="2 3" key="1">
    <citation type="submission" date="2018-10" db="EMBL/GenBank/DDBJ databases">
        <title>Genomic Encyclopedia of Archaeal and Bacterial Type Strains, Phase II (KMG-II): from individual species to whole genera.</title>
        <authorList>
            <person name="Goeker M."/>
        </authorList>
    </citation>
    <scope>NUCLEOTIDE SEQUENCE [LARGE SCALE GENOMIC DNA]</scope>
    <source>
        <strain evidence="2 3">DSM 23424</strain>
    </source>
</reference>
<dbReference type="Proteomes" id="UP000271339">
    <property type="component" value="Unassembled WGS sequence"/>
</dbReference>
<organism evidence="2 3">
    <name type="scientific">Ulvibacter antarcticus</name>
    <dbReference type="NCBI Taxonomy" id="442714"/>
    <lineage>
        <taxon>Bacteria</taxon>
        <taxon>Pseudomonadati</taxon>
        <taxon>Bacteroidota</taxon>
        <taxon>Flavobacteriia</taxon>
        <taxon>Flavobacteriales</taxon>
        <taxon>Flavobacteriaceae</taxon>
        <taxon>Ulvibacter</taxon>
    </lineage>
</organism>
<evidence type="ECO:0000259" key="1">
    <source>
        <dbReference type="Pfam" id="PF12867"/>
    </source>
</evidence>
<accession>A0A3L9YKI3</accession>
<gene>
    <name evidence="2" type="ORF">BXY75_1881</name>
</gene>
<dbReference type="OrthoDB" id="9814103at2"/>
<name>A0A3L9YKI3_9FLAO</name>